<reference evidence="1 2" key="1">
    <citation type="submission" date="2016-11" db="EMBL/GenBank/DDBJ databases">
        <authorList>
            <person name="Jaros S."/>
            <person name="Januszkiewicz K."/>
            <person name="Wedrychowicz H."/>
        </authorList>
    </citation>
    <scope>NUCLEOTIDE SEQUENCE [LARGE SCALE GENOMIC DNA]</scope>
    <source>
        <strain evidence="1 2">CGMCC 1.12213</strain>
    </source>
</reference>
<dbReference type="RefSeq" id="WP_019387587.1">
    <property type="nucleotide sequence ID" value="NZ_ALIH01000006.1"/>
</dbReference>
<dbReference type="Gene3D" id="3.30.420.60">
    <property type="entry name" value="eRF1 domain 2"/>
    <property type="match status" value="1"/>
</dbReference>
<dbReference type="EMBL" id="FQYK01000002">
    <property type="protein sequence ID" value="SHI53759.1"/>
    <property type="molecule type" value="Genomic_DNA"/>
</dbReference>
<proteinExistence type="predicted"/>
<evidence type="ECO:0008006" key="3">
    <source>
        <dbReference type="Google" id="ProtNLM"/>
    </source>
</evidence>
<dbReference type="SUPFAM" id="SSF53137">
    <property type="entry name" value="Translational machinery components"/>
    <property type="match status" value="1"/>
</dbReference>
<evidence type="ECO:0000313" key="1">
    <source>
        <dbReference type="EMBL" id="SHI53759.1"/>
    </source>
</evidence>
<name>A0A1M6BY88_9FLAO</name>
<dbReference type="InterPro" id="IPR042226">
    <property type="entry name" value="eFR1_2_sf"/>
</dbReference>
<evidence type="ECO:0000313" key="2">
    <source>
        <dbReference type="Proteomes" id="UP000184396"/>
    </source>
</evidence>
<sequence length="135" mass="15395">MKNTGIWLDKEKAHIVTIENDEVDFLTIKSEVENYHVSGGSGTKFKGGPQDVVQDSKYSDREKQQLKTYFKTIVSHINESNKIAIFGPAETPNKFVKELKEKYKPVGAKVVNVERSDSMTDNQIKAMVRTFFKNH</sequence>
<dbReference type="eggNOG" id="ENOG5032EPT">
    <property type="taxonomic scope" value="Bacteria"/>
</dbReference>
<accession>A0A1M6BY88</accession>
<protein>
    <recommendedName>
        <fullName evidence="3">Protein required for attachment to host cells</fullName>
    </recommendedName>
</protein>
<dbReference type="Proteomes" id="UP000184396">
    <property type="component" value="Unassembled WGS sequence"/>
</dbReference>
<keyword evidence="2" id="KW-1185">Reference proteome</keyword>
<dbReference type="STRING" id="1178825.SAMN05216261_0970"/>
<gene>
    <name evidence="1" type="ORF">SAMN05216261_0970</name>
</gene>
<organism evidence="1 2">
    <name type="scientific">Algibacter luteus</name>
    <dbReference type="NCBI Taxonomy" id="1178825"/>
    <lineage>
        <taxon>Bacteria</taxon>
        <taxon>Pseudomonadati</taxon>
        <taxon>Bacteroidota</taxon>
        <taxon>Flavobacteriia</taxon>
        <taxon>Flavobacteriales</taxon>
        <taxon>Flavobacteriaceae</taxon>
        <taxon>Algibacter</taxon>
    </lineage>
</organism>
<dbReference type="AlphaFoldDB" id="A0A1M6BY88"/>
<dbReference type="OrthoDB" id="594984at2"/>